<dbReference type="GO" id="GO:0008194">
    <property type="term" value="F:UDP-glycosyltransferase activity"/>
    <property type="evidence" value="ECO:0007669"/>
    <property type="project" value="InterPro"/>
</dbReference>
<protein>
    <submittedName>
        <fullName evidence="5">UDP-glucuronosyltransferase</fullName>
    </submittedName>
</protein>
<organism evidence="5 6">
    <name type="scientific">Plakobranchus ocellatus</name>
    <dbReference type="NCBI Taxonomy" id="259542"/>
    <lineage>
        <taxon>Eukaryota</taxon>
        <taxon>Metazoa</taxon>
        <taxon>Spiralia</taxon>
        <taxon>Lophotrochozoa</taxon>
        <taxon>Mollusca</taxon>
        <taxon>Gastropoda</taxon>
        <taxon>Heterobranchia</taxon>
        <taxon>Euthyneura</taxon>
        <taxon>Panpulmonata</taxon>
        <taxon>Sacoglossa</taxon>
        <taxon>Placobranchoidea</taxon>
        <taxon>Plakobranchidae</taxon>
        <taxon>Plakobranchus</taxon>
    </lineage>
</organism>
<dbReference type="EMBL" id="BLXT01003778">
    <property type="protein sequence ID" value="GFO06537.1"/>
    <property type="molecule type" value="Genomic_DNA"/>
</dbReference>
<dbReference type="AlphaFoldDB" id="A0AAV4AHZ1"/>
<keyword evidence="4" id="KW-0812">Transmembrane</keyword>
<dbReference type="Pfam" id="PF00201">
    <property type="entry name" value="UDPGT"/>
    <property type="match status" value="1"/>
</dbReference>
<dbReference type="Proteomes" id="UP000735302">
    <property type="component" value="Unassembled WGS sequence"/>
</dbReference>
<evidence type="ECO:0000256" key="3">
    <source>
        <dbReference type="ARBA" id="ARBA00022679"/>
    </source>
</evidence>
<feature type="transmembrane region" description="Helical" evidence="4">
    <location>
        <begin position="486"/>
        <end position="511"/>
    </location>
</feature>
<name>A0AAV4AHZ1_9GAST</name>
<dbReference type="Gene3D" id="3.40.50.2000">
    <property type="entry name" value="Glycogen Phosphorylase B"/>
    <property type="match status" value="2"/>
</dbReference>
<evidence type="ECO:0000256" key="2">
    <source>
        <dbReference type="ARBA" id="ARBA00022676"/>
    </source>
</evidence>
<keyword evidence="6" id="KW-1185">Reference proteome</keyword>
<evidence type="ECO:0000313" key="6">
    <source>
        <dbReference type="Proteomes" id="UP000735302"/>
    </source>
</evidence>
<dbReference type="SUPFAM" id="SSF53756">
    <property type="entry name" value="UDP-Glycosyltransferase/glycogen phosphorylase"/>
    <property type="match status" value="1"/>
</dbReference>
<evidence type="ECO:0000256" key="1">
    <source>
        <dbReference type="ARBA" id="ARBA00009995"/>
    </source>
</evidence>
<comment type="similarity">
    <text evidence="1">Belongs to the UDP-glycosyltransferase family.</text>
</comment>
<dbReference type="PANTHER" id="PTHR48043:SF145">
    <property type="entry name" value="FI06409P-RELATED"/>
    <property type="match status" value="1"/>
</dbReference>
<evidence type="ECO:0000313" key="5">
    <source>
        <dbReference type="EMBL" id="GFO06537.1"/>
    </source>
</evidence>
<accession>A0AAV4AHZ1</accession>
<reference evidence="5 6" key="1">
    <citation type="journal article" date="2021" name="Elife">
        <title>Chloroplast acquisition without the gene transfer in kleptoplastic sea slugs, Plakobranchus ocellatus.</title>
        <authorList>
            <person name="Maeda T."/>
            <person name="Takahashi S."/>
            <person name="Yoshida T."/>
            <person name="Shimamura S."/>
            <person name="Takaki Y."/>
            <person name="Nagai Y."/>
            <person name="Toyoda A."/>
            <person name="Suzuki Y."/>
            <person name="Arimoto A."/>
            <person name="Ishii H."/>
            <person name="Satoh N."/>
            <person name="Nishiyama T."/>
            <person name="Hasebe M."/>
            <person name="Maruyama T."/>
            <person name="Minagawa J."/>
            <person name="Obokata J."/>
            <person name="Shigenobu S."/>
        </authorList>
    </citation>
    <scope>NUCLEOTIDE SEQUENCE [LARGE SCALE GENOMIC DNA]</scope>
</reference>
<dbReference type="InterPro" id="IPR002213">
    <property type="entry name" value="UDP_glucos_trans"/>
</dbReference>
<keyword evidence="3" id="KW-0808">Transferase</keyword>
<comment type="caution">
    <text evidence="5">The sequence shown here is derived from an EMBL/GenBank/DDBJ whole genome shotgun (WGS) entry which is preliminary data.</text>
</comment>
<dbReference type="InterPro" id="IPR050271">
    <property type="entry name" value="UDP-glycosyltransferase"/>
</dbReference>
<dbReference type="CDD" id="cd03784">
    <property type="entry name" value="GT1_Gtf-like"/>
    <property type="match status" value="1"/>
</dbReference>
<keyword evidence="4" id="KW-0472">Membrane</keyword>
<keyword evidence="2" id="KW-0328">Glycosyltransferase</keyword>
<dbReference type="PANTHER" id="PTHR48043">
    <property type="entry name" value="EG:EG0003.4 PROTEIN-RELATED"/>
    <property type="match status" value="1"/>
</dbReference>
<sequence>MLLRRSLRAFAFSLPFWIASLSLSIHSLEAKLVVLFPYFQTSYVLTSVRVANALASFDHDIYICIPEHSQNEISKEIVNSVNILTYVTDFGDLDEAISNDTSFRINFWSENFDEVMLNRGNAFASKVYQRMLTNKNLLYHLQNLQADLYVFDSAPIARYALLLAYKFQVPFVVMGSFYDALSAKIPSCLTSIPNIHSKIKFSFNLHLFERFQLSFQTLKNYLDDTSWDENFVKSAVQDKAARYYRELVGQAELYLVEAEHIFDFVRPSLPNVRLIGGISSAIATPLQGKLKAFLDSSATRGGFIVVSFGHFGGHIPEEIIDKISLALSMLSIPVVWLVKDRLLMSTSNIHNVYKTKLVSQNDVLGHSGALALMSTCDTQSQYEALYHAVPILCLPLYGEQFHNAHRAEVKGFGMQADIRTIPAQSLAKLIQVMAQSEYYRDNIRLASALFRELFGTPSETAAWWIDHVVQYGGGYMRFPGQNMPMYQVLGLDVYVAEVMLLATVVGLLWWVCSSCPCLNNTLKGNALRFRNLHRRKFKEL</sequence>
<gene>
    <name evidence="5" type="ORF">PoB_003304200</name>
</gene>
<proteinExistence type="inferred from homology"/>
<evidence type="ECO:0000256" key="4">
    <source>
        <dbReference type="SAM" id="Phobius"/>
    </source>
</evidence>
<keyword evidence="4" id="KW-1133">Transmembrane helix</keyword>